<evidence type="ECO:0000259" key="10">
    <source>
        <dbReference type="Pfam" id="PF07732"/>
    </source>
</evidence>
<evidence type="ECO:0000313" key="12">
    <source>
        <dbReference type="Proteomes" id="UP001152087"/>
    </source>
</evidence>
<comment type="caution">
    <text evidence="11">The sequence shown here is derived from an EMBL/GenBank/DDBJ whole genome shotgun (WGS) entry which is preliminary data.</text>
</comment>
<dbReference type="InterPro" id="IPR011707">
    <property type="entry name" value="Cu-oxidase-like_N"/>
</dbReference>
<keyword evidence="12" id="KW-1185">Reference proteome</keyword>
<proteinExistence type="inferred from homology"/>
<evidence type="ECO:0000256" key="6">
    <source>
        <dbReference type="ARBA" id="ARBA00023008"/>
    </source>
</evidence>
<keyword evidence="7" id="KW-0325">Glycoprotein</keyword>
<dbReference type="Pfam" id="PF07732">
    <property type="entry name" value="Cu-oxidase_3"/>
    <property type="match status" value="1"/>
</dbReference>
<evidence type="ECO:0000256" key="7">
    <source>
        <dbReference type="ARBA" id="ARBA00023180"/>
    </source>
</evidence>
<dbReference type="Pfam" id="PF00394">
    <property type="entry name" value="Cu-oxidase"/>
    <property type="match status" value="1"/>
</dbReference>
<accession>A0A9W8UZ47</accession>
<evidence type="ECO:0000259" key="8">
    <source>
        <dbReference type="Pfam" id="PF00394"/>
    </source>
</evidence>
<dbReference type="PANTHER" id="PTHR11709">
    <property type="entry name" value="MULTI-COPPER OXIDASE"/>
    <property type="match status" value="1"/>
</dbReference>
<evidence type="ECO:0000256" key="2">
    <source>
        <dbReference type="ARBA" id="ARBA00022723"/>
    </source>
</evidence>
<evidence type="ECO:0000256" key="3">
    <source>
        <dbReference type="ARBA" id="ARBA00022729"/>
    </source>
</evidence>
<feature type="domain" description="Plastocyanin-like" evidence="8">
    <location>
        <begin position="231"/>
        <end position="315"/>
    </location>
</feature>
<feature type="domain" description="Plastocyanin-like" evidence="9">
    <location>
        <begin position="400"/>
        <end position="488"/>
    </location>
</feature>
<dbReference type="Pfam" id="PF07731">
    <property type="entry name" value="Cu-oxidase_2"/>
    <property type="match status" value="1"/>
</dbReference>
<evidence type="ECO:0000259" key="9">
    <source>
        <dbReference type="Pfam" id="PF07731"/>
    </source>
</evidence>
<evidence type="ECO:0008006" key="13">
    <source>
        <dbReference type="Google" id="ProtNLM"/>
    </source>
</evidence>
<name>A0A9W8UZ47_9HYPO</name>
<feature type="domain" description="Plastocyanin-like" evidence="10">
    <location>
        <begin position="1"/>
        <end position="55"/>
    </location>
</feature>
<dbReference type="EMBL" id="JAOQAV010000019">
    <property type="protein sequence ID" value="KAJ4186724.1"/>
    <property type="molecule type" value="Genomic_DNA"/>
</dbReference>
<reference evidence="11" key="1">
    <citation type="submission" date="2022-09" db="EMBL/GenBank/DDBJ databases">
        <title>Fusarium specimens isolated from Avocado Roots.</title>
        <authorList>
            <person name="Stajich J."/>
            <person name="Roper C."/>
            <person name="Heimlech-Rivalta G."/>
        </authorList>
    </citation>
    <scope>NUCLEOTIDE SEQUENCE</scope>
    <source>
        <strain evidence="11">A02</strain>
    </source>
</reference>
<comment type="similarity">
    <text evidence="1">Belongs to the multicopper oxidase family.</text>
</comment>
<organism evidence="11 12">
    <name type="scientific">Fusarium falciforme</name>
    <dbReference type="NCBI Taxonomy" id="195108"/>
    <lineage>
        <taxon>Eukaryota</taxon>
        <taxon>Fungi</taxon>
        <taxon>Dikarya</taxon>
        <taxon>Ascomycota</taxon>
        <taxon>Pezizomycotina</taxon>
        <taxon>Sordariomycetes</taxon>
        <taxon>Hypocreomycetidae</taxon>
        <taxon>Hypocreales</taxon>
        <taxon>Nectriaceae</taxon>
        <taxon>Fusarium</taxon>
        <taxon>Fusarium solani species complex</taxon>
    </lineage>
</organism>
<dbReference type="GO" id="GO:0016491">
    <property type="term" value="F:oxidoreductase activity"/>
    <property type="evidence" value="ECO:0007669"/>
    <property type="project" value="UniProtKB-KW"/>
</dbReference>
<dbReference type="CDD" id="cd04207">
    <property type="entry name" value="CuRO_3_LCC_like"/>
    <property type="match status" value="1"/>
</dbReference>
<dbReference type="GO" id="GO:0005507">
    <property type="term" value="F:copper ion binding"/>
    <property type="evidence" value="ECO:0007669"/>
    <property type="project" value="InterPro"/>
</dbReference>
<keyword evidence="3" id="KW-0732">Signal</keyword>
<dbReference type="InterPro" id="IPR001117">
    <property type="entry name" value="Cu-oxidase_2nd"/>
</dbReference>
<dbReference type="InterPro" id="IPR011706">
    <property type="entry name" value="Cu-oxidase_C"/>
</dbReference>
<protein>
    <recommendedName>
        <fullName evidence="13">Laccase</fullName>
    </recommendedName>
</protein>
<evidence type="ECO:0000313" key="11">
    <source>
        <dbReference type="EMBL" id="KAJ4186724.1"/>
    </source>
</evidence>
<evidence type="ECO:0000256" key="5">
    <source>
        <dbReference type="ARBA" id="ARBA00023002"/>
    </source>
</evidence>
<dbReference type="SUPFAM" id="SSF49503">
    <property type="entry name" value="Cupredoxins"/>
    <property type="match status" value="3"/>
</dbReference>
<dbReference type="Proteomes" id="UP001152087">
    <property type="component" value="Unassembled WGS sequence"/>
</dbReference>
<dbReference type="PANTHER" id="PTHR11709:SF488">
    <property type="entry name" value="LACCASE-RELATED"/>
    <property type="match status" value="1"/>
</dbReference>
<keyword evidence="6" id="KW-0186">Copper</keyword>
<evidence type="ECO:0000256" key="1">
    <source>
        <dbReference type="ARBA" id="ARBA00010609"/>
    </source>
</evidence>
<keyword evidence="5" id="KW-0560">Oxidoreductase</keyword>
<dbReference type="Gene3D" id="2.60.40.420">
    <property type="entry name" value="Cupredoxins - blue copper proteins"/>
    <property type="match status" value="3"/>
</dbReference>
<keyword evidence="2" id="KW-0479">Metal-binding</keyword>
<sequence length="488" mass="53591">MDGVPGVTQDPIPAGGNFTYRFSTSSEYGFFWYHFHFRAYYNDAIRGPLLIRPAESCKRPFETLARNADQVQALLAAEQNATNILLNDWKHELSDVIFARYIKTGAFPSCVDSILANGRGRTIRDRLRNARYVKHGYDETTRYGSHVHGLSHEFGYARPSFPMSTDHSTPPASTGMPDMPGLDSLSPRGCMPPMMFNPGLNMSSLPPENCTNTTSPLLVIPADHSRGWLALNLVNSGAVSILRVSLDGHSMFVYAADGLYTKLQEANVLHMELGQRYSVMIKLDQSPGGYYLRFATFPSGDMQQVLEGRAIVSYESADSTVTSDMDNPAEPWMYINGSAKAGAALLDPSALSPFENGTAPPSEGANKSLSFTISQTDVVTSVIDRAPFMEPDIPLIYGENSSGWDANTTIHLPINSIIDIIMRISNESMDTMGHPIHLHGHKFWLLGSGVGDFPYTDITDAPKDLINLEGPPYRDTIGLPSQGWAALR</sequence>
<gene>
    <name evidence="11" type="ORF">NW755_007456</name>
</gene>
<keyword evidence="4" id="KW-0677">Repeat</keyword>
<dbReference type="InterPro" id="IPR008972">
    <property type="entry name" value="Cupredoxin"/>
</dbReference>
<dbReference type="InterPro" id="IPR045087">
    <property type="entry name" value="Cu-oxidase_fam"/>
</dbReference>
<evidence type="ECO:0000256" key="4">
    <source>
        <dbReference type="ARBA" id="ARBA00022737"/>
    </source>
</evidence>
<dbReference type="AlphaFoldDB" id="A0A9W8UZ47"/>